<feature type="transmembrane region" description="Helical" evidence="4">
    <location>
        <begin position="272"/>
        <end position="293"/>
    </location>
</feature>
<evidence type="ECO:0000313" key="6">
    <source>
        <dbReference type="EMBL" id="VCU68627.1"/>
    </source>
</evidence>
<dbReference type="InterPro" id="IPR020846">
    <property type="entry name" value="MFS_dom"/>
</dbReference>
<dbReference type="Pfam" id="PF07690">
    <property type="entry name" value="MFS_1"/>
    <property type="match status" value="1"/>
</dbReference>
<feature type="transmembrane region" description="Helical" evidence="4">
    <location>
        <begin position="39"/>
        <end position="60"/>
    </location>
</feature>
<feature type="transmembrane region" description="Helical" evidence="4">
    <location>
        <begin position="237"/>
        <end position="260"/>
    </location>
</feature>
<dbReference type="InterPro" id="IPR011701">
    <property type="entry name" value="MFS"/>
</dbReference>
<keyword evidence="1 4" id="KW-0812">Transmembrane</keyword>
<feature type="transmembrane region" description="Helical" evidence="4">
    <location>
        <begin position="333"/>
        <end position="355"/>
    </location>
</feature>
<keyword evidence="2 4" id="KW-1133">Transmembrane helix</keyword>
<dbReference type="EMBL" id="UWPJ01000007">
    <property type="protein sequence ID" value="VCU68627.1"/>
    <property type="molecule type" value="Genomic_DNA"/>
</dbReference>
<evidence type="ECO:0000313" key="7">
    <source>
        <dbReference type="Proteomes" id="UP000277294"/>
    </source>
</evidence>
<sequence>MLGLILTLAIQATASMALLALPMVAPAVSDTLGLSAVFVGYYISIAYIGAVIGSLAAGTLVPRLGAIRASQFGLLLIAGGLALSSAAQLGPMLAGALLLGMGYGPITPASSHLLARTSSPRHMSLIFSLKQTGVPLGGMLAAALVPPIAMHSSWQAGILVVAAACALCALAAQPLRAALDVGTHAAGPGGRLRNVLAPLRQVWSRRPLRILSICSLLYSAVQVSLTTYLVTFLHVELGLTLVAAGLASSACQFAGVVGRIGWGWVADRGLGALRTLALLGLLSLACCVAVALVPTAVPVRLLIVLLCIFGAAAIGWNGVYLAELARRAPAGSAGSITGGASAITFLGVVAGPPLFGIVSDLTDSYRTGFAMLALPLAWCIYRLVSDSRRG</sequence>
<dbReference type="RefSeq" id="WP_124077865.1">
    <property type="nucleotide sequence ID" value="NZ_UWPJ01000007.1"/>
</dbReference>
<feature type="transmembrane region" description="Helical" evidence="4">
    <location>
        <begin position="72"/>
        <end position="90"/>
    </location>
</feature>
<evidence type="ECO:0000256" key="1">
    <source>
        <dbReference type="ARBA" id="ARBA00022692"/>
    </source>
</evidence>
<evidence type="ECO:0000256" key="3">
    <source>
        <dbReference type="ARBA" id="ARBA00023136"/>
    </source>
</evidence>
<name>A0A3P4AX57_9BURK</name>
<dbReference type="Proteomes" id="UP000277294">
    <property type="component" value="Unassembled WGS sequence"/>
</dbReference>
<keyword evidence="7" id="KW-1185">Reference proteome</keyword>
<dbReference type="PANTHER" id="PTHR23527">
    <property type="entry name" value="BLL3282 PROTEIN"/>
    <property type="match status" value="1"/>
</dbReference>
<feature type="transmembrane region" description="Helical" evidence="4">
    <location>
        <begin position="299"/>
        <end position="321"/>
    </location>
</feature>
<evidence type="ECO:0000256" key="4">
    <source>
        <dbReference type="SAM" id="Phobius"/>
    </source>
</evidence>
<reference evidence="6 7" key="1">
    <citation type="submission" date="2018-10" db="EMBL/GenBank/DDBJ databases">
        <authorList>
            <person name="Criscuolo A."/>
        </authorList>
    </citation>
    <scope>NUCLEOTIDE SEQUENCE [LARGE SCALE GENOMIC DNA]</scope>
    <source>
        <strain evidence="6">DnA1</strain>
    </source>
</reference>
<keyword evidence="3 4" id="KW-0472">Membrane</keyword>
<dbReference type="OrthoDB" id="8724598at2"/>
<feature type="transmembrane region" description="Helical" evidence="4">
    <location>
        <begin position="210"/>
        <end position="231"/>
    </location>
</feature>
<dbReference type="PANTHER" id="PTHR23527:SF1">
    <property type="entry name" value="BLL3282 PROTEIN"/>
    <property type="match status" value="1"/>
</dbReference>
<dbReference type="InterPro" id="IPR052952">
    <property type="entry name" value="MFS-Transporter"/>
</dbReference>
<dbReference type="Gene3D" id="1.20.1250.20">
    <property type="entry name" value="MFS general substrate transporter like domains"/>
    <property type="match status" value="2"/>
</dbReference>
<dbReference type="SUPFAM" id="SSF103473">
    <property type="entry name" value="MFS general substrate transporter"/>
    <property type="match status" value="1"/>
</dbReference>
<evidence type="ECO:0000259" key="5">
    <source>
        <dbReference type="PROSITE" id="PS50850"/>
    </source>
</evidence>
<feature type="transmembrane region" description="Helical" evidence="4">
    <location>
        <begin position="367"/>
        <end position="384"/>
    </location>
</feature>
<proteinExistence type="predicted"/>
<feature type="domain" description="Major facilitator superfamily (MFS) profile" evidence="5">
    <location>
        <begin position="1"/>
        <end position="388"/>
    </location>
</feature>
<dbReference type="InterPro" id="IPR036259">
    <property type="entry name" value="MFS_trans_sf"/>
</dbReference>
<dbReference type="PROSITE" id="PS50850">
    <property type="entry name" value="MFS"/>
    <property type="match status" value="1"/>
</dbReference>
<feature type="transmembrane region" description="Helical" evidence="4">
    <location>
        <begin position="154"/>
        <end position="172"/>
    </location>
</feature>
<gene>
    <name evidence="6" type="primary">exuT_1</name>
    <name evidence="6" type="ORF">PIGHUM_00684</name>
</gene>
<organism evidence="6 7">
    <name type="scientific">Pigmentiphaga humi</name>
    <dbReference type="NCBI Taxonomy" id="2478468"/>
    <lineage>
        <taxon>Bacteria</taxon>
        <taxon>Pseudomonadati</taxon>
        <taxon>Pseudomonadota</taxon>
        <taxon>Betaproteobacteria</taxon>
        <taxon>Burkholderiales</taxon>
        <taxon>Alcaligenaceae</taxon>
        <taxon>Pigmentiphaga</taxon>
    </lineage>
</organism>
<protein>
    <submittedName>
        <fullName evidence="6">Hexuronate transporter</fullName>
    </submittedName>
</protein>
<accession>A0A3P4AX57</accession>
<dbReference type="AlphaFoldDB" id="A0A3P4AX57"/>
<dbReference type="GO" id="GO:0022857">
    <property type="term" value="F:transmembrane transporter activity"/>
    <property type="evidence" value="ECO:0007669"/>
    <property type="project" value="InterPro"/>
</dbReference>
<evidence type="ECO:0000256" key="2">
    <source>
        <dbReference type="ARBA" id="ARBA00022989"/>
    </source>
</evidence>